<evidence type="ECO:0000256" key="1">
    <source>
        <dbReference type="ARBA" id="ARBA00001947"/>
    </source>
</evidence>
<evidence type="ECO:0000256" key="10">
    <source>
        <dbReference type="ARBA" id="ARBA00032753"/>
    </source>
</evidence>
<comment type="subcellular location">
    <subcellularLocation>
        <location evidence="3">Cytoplasm</location>
        <location evidence="3">Cytoskeleton</location>
        <location evidence="3">Spindle</location>
    </subcellularLocation>
    <subcellularLocation>
        <location evidence="4">Midbody</location>
    </subcellularLocation>
    <subcellularLocation>
        <location evidence="2">Nucleus</location>
    </subcellularLocation>
</comment>
<evidence type="ECO:0000259" key="14">
    <source>
        <dbReference type="PROSITE" id="PS52035"/>
    </source>
</evidence>
<keyword evidence="15" id="KW-0645">Protease</keyword>
<dbReference type="GO" id="GO:0006508">
    <property type="term" value="P:proteolysis"/>
    <property type="evidence" value="ECO:0007669"/>
    <property type="project" value="InterPro"/>
</dbReference>
<keyword evidence="15" id="KW-0378">Hydrolase</keyword>
<proteinExistence type="inferred from homology"/>
<dbReference type="EMBL" id="HE573020">
    <property type="protein sequence ID" value="CCC47490.1"/>
    <property type="molecule type" value="Genomic_DNA"/>
</dbReference>
<dbReference type="FunFam" id="3.40.630.10:FF:000118">
    <property type="entry name" value="Metallo-peptidase, Clan MC, Family M14"/>
    <property type="match status" value="1"/>
</dbReference>
<dbReference type="GO" id="GO:0005634">
    <property type="term" value="C:nucleus"/>
    <property type="evidence" value="ECO:0007669"/>
    <property type="project" value="UniProtKB-SubCell"/>
</dbReference>
<dbReference type="InterPro" id="IPR050821">
    <property type="entry name" value="Cytosolic_carboxypeptidase"/>
</dbReference>
<dbReference type="CDD" id="cd06236">
    <property type="entry name" value="M14_AGBL5_like"/>
    <property type="match status" value="1"/>
</dbReference>
<dbReference type="GO" id="GO:0005819">
    <property type="term" value="C:spindle"/>
    <property type="evidence" value="ECO:0007669"/>
    <property type="project" value="UniProtKB-SubCell"/>
</dbReference>
<evidence type="ECO:0000256" key="3">
    <source>
        <dbReference type="ARBA" id="ARBA00004186"/>
    </source>
</evidence>
<keyword evidence="6" id="KW-0206">Cytoskeleton</keyword>
<evidence type="ECO:0000256" key="7">
    <source>
        <dbReference type="ARBA" id="ARBA00023242"/>
    </source>
</evidence>
<feature type="active site" description="Proton donor/acceptor" evidence="13">
    <location>
        <position position="537"/>
    </location>
</feature>
<comment type="catalytic activity">
    <reaction evidence="12">
        <text>gamma-L-glutamyl-L-glutamyl-[protein] + H2O = L-glutamyl-[protein] + L-glutamate</text>
        <dbReference type="Rhea" id="RHEA:60152"/>
        <dbReference type="Rhea" id="RHEA-COMP:10208"/>
        <dbReference type="Rhea" id="RHEA-COMP:15517"/>
        <dbReference type="ChEBI" id="CHEBI:15377"/>
        <dbReference type="ChEBI" id="CHEBI:29973"/>
        <dbReference type="ChEBI" id="CHEBI:29985"/>
        <dbReference type="ChEBI" id="CHEBI:143622"/>
    </reaction>
    <physiologicalReaction direction="left-to-right" evidence="12">
        <dbReference type="Rhea" id="RHEA:60153"/>
    </physiologicalReaction>
</comment>
<evidence type="ECO:0000256" key="12">
    <source>
        <dbReference type="ARBA" id="ARBA00047714"/>
    </source>
</evidence>
<evidence type="ECO:0000256" key="2">
    <source>
        <dbReference type="ARBA" id="ARBA00004123"/>
    </source>
</evidence>
<dbReference type="SUPFAM" id="SSF53187">
    <property type="entry name" value="Zn-dependent exopeptidases"/>
    <property type="match status" value="1"/>
</dbReference>
<evidence type="ECO:0000256" key="8">
    <source>
        <dbReference type="ARBA" id="ARBA00024141"/>
    </source>
</evidence>
<keyword evidence="15" id="KW-0121">Carboxypeptidase</keyword>
<dbReference type="GO" id="GO:0004181">
    <property type="term" value="F:metallocarboxypeptidase activity"/>
    <property type="evidence" value="ECO:0007669"/>
    <property type="project" value="InterPro"/>
</dbReference>
<comment type="cofactor">
    <cofactor evidence="1">
        <name>Zn(2+)</name>
        <dbReference type="ChEBI" id="CHEBI:29105"/>
    </cofactor>
</comment>
<evidence type="ECO:0000256" key="9">
    <source>
        <dbReference type="ARBA" id="ARBA00024627"/>
    </source>
</evidence>
<dbReference type="PROSITE" id="PS52035">
    <property type="entry name" value="PEPTIDASE_M14"/>
    <property type="match status" value="1"/>
</dbReference>
<dbReference type="AlphaFoldDB" id="G0TU56"/>
<dbReference type="InterPro" id="IPR040626">
    <property type="entry name" value="Pepdidase_M14_N"/>
</dbReference>
<evidence type="ECO:0000313" key="15">
    <source>
        <dbReference type="EMBL" id="CCC47490.1"/>
    </source>
</evidence>
<gene>
    <name evidence="15" type="ORF">TVY486_0401560</name>
</gene>
<accession>G0TU56</accession>
<evidence type="ECO:0000256" key="11">
    <source>
        <dbReference type="ARBA" id="ARBA00032928"/>
    </source>
</evidence>
<reference evidence="15" key="1">
    <citation type="journal article" date="2012" name="Proc. Natl. Acad. Sci. U.S.A.">
        <title>Antigenic diversity is generated by distinct evolutionary mechanisms in African trypanosome species.</title>
        <authorList>
            <person name="Jackson A.P."/>
            <person name="Berry A."/>
            <person name="Aslett M."/>
            <person name="Allison H.C."/>
            <person name="Burton P."/>
            <person name="Vavrova-Anderson J."/>
            <person name="Brown R."/>
            <person name="Browne H."/>
            <person name="Corton N."/>
            <person name="Hauser H."/>
            <person name="Gamble J."/>
            <person name="Gilderthorp R."/>
            <person name="Marcello L."/>
            <person name="McQuillan J."/>
            <person name="Otto T.D."/>
            <person name="Quail M.A."/>
            <person name="Sanders M.J."/>
            <person name="van Tonder A."/>
            <person name="Ginger M.L."/>
            <person name="Field M.C."/>
            <person name="Barry J.D."/>
            <person name="Hertz-Fowler C."/>
            <person name="Berriman M."/>
        </authorList>
    </citation>
    <scope>NUCLEOTIDE SEQUENCE</scope>
    <source>
        <strain evidence="15">Y486</strain>
    </source>
</reference>
<dbReference type="OMA" id="LMHGCID"/>
<name>G0TU56_TRYVY</name>
<comment type="catalytic activity">
    <reaction evidence="9">
        <text>C-terminal L-alpha-aminoacyl-L-glutamyl-[tubulin] + H2O = C-terminal L-alpha-aminoacyl-[tubulin] + L-glutamate</text>
        <dbReference type="Rhea" id="RHEA:63796"/>
        <dbReference type="Rhea" id="RHEA-COMP:16436"/>
        <dbReference type="Rhea" id="RHEA-COMP:16437"/>
        <dbReference type="ChEBI" id="CHEBI:15377"/>
        <dbReference type="ChEBI" id="CHEBI:29985"/>
        <dbReference type="ChEBI" id="CHEBI:90782"/>
        <dbReference type="ChEBI" id="CHEBI:149556"/>
        <dbReference type="EC" id="3.4.17.24"/>
    </reaction>
    <physiologicalReaction direction="left-to-right" evidence="9">
        <dbReference type="Rhea" id="RHEA:63797"/>
    </physiologicalReaction>
</comment>
<comment type="similarity">
    <text evidence="5 13">Belongs to the peptidase M14 family.</text>
</comment>
<dbReference type="Gene3D" id="3.40.630.10">
    <property type="entry name" value="Zn peptidases"/>
    <property type="match status" value="1"/>
</dbReference>
<dbReference type="GO" id="GO:0030496">
    <property type="term" value="C:midbody"/>
    <property type="evidence" value="ECO:0007669"/>
    <property type="project" value="UniProtKB-SubCell"/>
</dbReference>
<dbReference type="InterPro" id="IPR000834">
    <property type="entry name" value="Peptidase_M14"/>
</dbReference>
<dbReference type="PANTHER" id="PTHR12756">
    <property type="entry name" value="CYTOSOLIC CARBOXYPEPTIDASE"/>
    <property type="match status" value="1"/>
</dbReference>
<keyword evidence="7" id="KW-0539">Nucleus</keyword>
<evidence type="ECO:0000256" key="5">
    <source>
        <dbReference type="ARBA" id="ARBA00005988"/>
    </source>
</evidence>
<protein>
    <recommendedName>
        <fullName evidence="8">Cytosolic carboxypeptidase-like protein 5</fullName>
    </recommendedName>
    <alternativeName>
        <fullName evidence="11">ATP/GTP-binding protein-like 5</fullName>
    </alternativeName>
    <alternativeName>
        <fullName evidence="10">Protein deglutamylase CCP5</fullName>
    </alternativeName>
</protein>
<evidence type="ECO:0000256" key="13">
    <source>
        <dbReference type="PROSITE-ProRule" id="PRU01379"/>
    </source>
</evidence>
<evidence type="ECO:0000256" key="4">
    <source>
        <dbReference type="ARBA" id="ARBA00004214"/>
    </source>
</evidence>
<dbReference type="Pfam" id="PF18027">
    <property type="entry name" value="Pepdidase_M14_N"/>
    <property type="match status" value="1"/>
</dbReference>
<dbReference type="Pfam" id="PF00246">
    <property type="entry name" value="Peptidase_M14"/>
    <property type="match status" value="1"/>
</dbReference>
<organism evidence="15">
    <name type="scientific">Trypanosoma vivax (strain Y486)</name>
    <dbReference type="NCBI Taxonomy" id="1055687"/>
    <lineage>
        <taxon>Eukaryota</taxon>
        <taxon>Discoba</taxon>
        <taxon>Euglenozoa</taxon>
        <taxon>Kinetoplastea</taxon>
        <taxon>Metakinetoplastina</taxon>
        <taxon>Trypanosomatida</taxon>
        <taxon>Trypanosomatidae</taxon>
        <taxon>Trypanosoma</taxon>
        <taxon>Duttonella</taxon>
    </lineage>
</organism>
<feature type="domain" description="Peptidase M14" evidence="14">
    <location>
        <begin position="253"/>
        <end position="591"/>
    </location>
</feature>
<evidence type="ECO:0000256" key="6">
    <source>
        <dbReference type="ARBA" id="ARBA00023212"/>
    </source>
</evidence>
<keyword evidence="6" id="KW-0963">Cytoplasm</keyword>
<dbReference type="InterPro" id="IPR034286">
    <property type="entry name" value="M14_AGBL5-like"/>
</dbReference>
<dbReference type="VEuPathDB" id="TriTrypDB:TvY486_0401560"/>
<sequence length="751" mass="82255">MDVGNEVIVSGEVEVDSRGVSQNLFSPTEEGHNWIYTPPPDNQREFEFPEDGLIFTSKFDSGNLIQVERTGPYRYNMYTAPDCGNSPKQTNNRQWFHFAIRGGTKGTVITFTFVGMMHCKMFTYGWMPVMAIPPLRPQYSRLPGRAIVVPLDTMPPTPGYPGFVLKPWVKKASGEMEGDGGDEDAEAKGCSEGGVAEVSDLLGGGAGARKKRKDNSVAMNLTFEVRLEADVPLKFSQQSGQQQLPVTYIASNHPYSYTTLQHNIKVWRQLASGGGGGGASEGESGLHPTSIYFHSEVLCKSLDKRNVNLLTITDRNGICYERAPLYGDGDAPYSSAIGETQRPHMFTGKQFVVLTARVHPGECPASHILHGCIEFLLNQSDPRAEALRSHFVFLIVPMINPDGVYRGHSRADTDGANLNRAYREPSKIRHPAPYHIKSMLQSVTAVKGRLALFIDMHAHANKRGMFFYGNSMEAPELLQSLLYSKLVALNTPYFEFQSGNFSEANMFATGKTGEGRDNSSRVTLFQETGNIHCYTIEASHVVGNSLNGVAAILSSQLEEPEVSQGTPCPRYTVPIFCDVGKNLLVALLDLKGWNPVSRLPSTPFHTTKGLLSALQRQLQIEVAERLFKTAFMNGGQMALARDAGIDPLVTVMSTLKPEDIPDVMTLKDSRGLPPITIRGILNFISHEQAVQLLAHTHPTCPPRSFVCGMIRRPLIAATGSTGGRRSLSSTSNGVVMVSNSVNLASSIVRKN</sequence>
<dbReference type="GO" id="GO:0008270">
    <property type="term" value="F:zinc ion binding"/>
    <property type="evidence" value="ECO:0007669"/>
    <property type="project" value="InterPro"/>
</dbReference>
<dbReference type="Gene3D" id="2.60.40.3120">
    <property type="match status" value="1"/>
</dbReference>
<dbReference type="PANTHER" id="PTHR12756:SF46">
    <property type="entry name" value="CYTOSOLIC CARBOXYPEPTIDASE-LIKE PROTEIN 5"/>
    <property type="match status" value="1"/>
</dbReference>